<evidence type="ECO:0000313" key="1">
    <source>
        <dbReference type="EMBL" id="MCI66211.1"/>
    </source>
</evidence>
<dbReference type="EMBL" id="LXQA010691015">
    <property type="protein sequence ID" value="MCI66211.1"/>
    <property type="molecule type" value="Genomic_DNA"/>
</dbReference>
<dbReference type="Proteomes" id="UP000265520">
    <property type="component" value="Unassembled WGS sequence"/>
</dbReference>
<name>A0A392TYG2_9FABA</name>
<organism evidence="1 2">
    <name type="scientific">Trifolium medium</name>
    <dbReference type="NCBI Taxonomy" id="97028"/>
    <lineage>
        <taxon>Eukaryota</taxon>
        <taxon>Viridiplantae</taxon>
        <taxon>Streptophyta</taxon>
        <taxon>Embryophyta</taxon>
        <taxon>Tracheophyta</taxon>
        <taxon>Spermatophyta</taxon>
        <taxon>Magnoliopsida</taxon>
        <taxon>eudicotyledons</taxon>
        <taxon>Gunneridae</taxon>
        <taxon>Pentapetalae</taxon>
        <taxon>rosids</taxon>
        <taxon>fabids</taxon>
        <taxon>Fabales</taxon>
        <taxon>Fabaceae</taxon>
        <taxon>Papilionoideae</taxon>
        <taxon>50 kb inversion clade</taxon>
        <taxon>NPAAA clade</taxon>
        <taxon>Hologalegina</taxon>
        <taxon>IRL clade</taxon>
        <taxon>Trifolieae</taxon>
        <taxon>Trifolium</taxon>
    </lineage>
</organism>
<sequence length="62" mass="6612">PALSTAFYHGRVVIATSSGTRLIHQCVVWQTPPFLVPLLTLFRTVSTAPVGPQPEAQGVPEA</sequence>
<accession>A0A392TYG2</accession>
<dbReference type="AlphaFoldDB" id="A0A392TYG2"/>
<proteinExistence type="predicted"/>
<comment type="caution">
    <text evidence="1">The sequence shown here is derived from an EMBL/GenBank/DDBJ whole genome shotgun (WGS) entry which is preliminary data.</text>
</comment>
<feature type="non-terminal residue" evidence="1">
    <location>
        <position position="1"/>
    </location>
</feature>
<protein>
    <submittedName>
        <fullName evidence="1">Uncharacterized protein</fullName>
    </submittedName>
</protein>
<reference evidence="1 2" key="1">
    <citation type="journal article" date="2018" name="Front. Plant Sci.">
        <title>Red Clover (Trifolium pratense) and Zigzag Clover (T. medium) - A Picture of Genomic Similarities and Differences.</title>
        <authorList>
            <person name="Dluhosova J."/>
            <person name="Istvanek J."/>
            <person name="Nedelnik J."/>
            <person name="Repkova J."/>
        </authorList>
    </citation>
    <scope>NUCLEOTIDE SEQUENCE [LARGE SCALE GENOMIC DNA]</scope>
    <source>
        <strain evidence="2">cv. 10/8</strain>
        <tissue evidence="1">Leaf</tissue>
    </source>
</reference>
<evidence type="ECO:0000313" key="2">
    <source>
        <dbReference type="Proteomes" id="UP000265520"/>
    </source>
</evidence>
<feature type="non-terminal residue" evidence="1">
    <location>
        <position position="62"/>
    </location>
</feature>
<keyword evidence="2" id="KW-1185">Reference proteome</keyword>